<accession>A0ABZ0D2A0</accession>
<evidence type="ECO:0000313" key="2">
    <source>
        <dbReference type="Proteomes" id="UP001303946"/>
    </source>
</evidence>
<sequence>MPNVPRSNRPEVRNPIAADPEVALIVSELPALAREALRKVLLVLSRKWDLQAEHSWSTRKPPLASYFRVNAVNSRHLARALKKLPFASREAEFLASAKALASDPVALCGWLLANPQHLQSVRMACVLAEMRGATAERSDGILATAEN</sequence>
<reference evidence="1 2" key="1">
    <citation type="submission" date="2023-10" db="EMBL/GenBank/DDBJ databases">
        <title>Bacteria for the degradation of biodegradable plastic PBAT(Polybutylene adipate terephthalate).</title>
        <authorList>
            <person name="Weon H.-Y."/>
            <person name="Yeon J."/>
        </authorList>
    </citation>
    <scope>NUCLEOTIDE SEQUENCE [LARGE SCALE GENOMIC DNA]</scope>
    <source>
        <strain evidence="1 2">SBD 7-3</strain>
        <plasmid evidence="1 2">unnamed1</plasmid>
    </source>
</reference>
<dbReference type="RefSeq" id="WP_316704530.1">
    <property type="nucleotide sequence ID" value="NZ_CP136337.1"/>
</dbReference>
<keyword evidence="1" id="KW-0614">Plasmid</keyword>
<dbReference type="Proteomes" id="UP001303946">
    <property type="component" value="Plasmid unnamed1"/>
</dbReference>
<evidence type="ECO:0000313" key="1">
    <source>
        <dbReference type="EMBL" id="WOB11297.1"/>
    </source>
</evidence>
<protein>
    <submittedName>
        <fullName evidence="1">Uncharacterized protein</fullName>
    </submittedName>
</protein>
<dbReference type="EMBL" id="CP136337">
    <property type="protein sequence ID" value="WOB11297.1"/>
    <property type="molecule type" value="Genomic_DNA"/>
</dbReference>
<organism evidence="1 2">
    <name type="scientific">Piscinibacter gummiphilus</name>
    <dbReference type="NCBI Taxonomy" id="946333"/>
    <lineage>
        <taxon>Bacteria</taxon>
        <taxon>Pseudomonadati</taxon>
        <taxon>Pseudomonadota</taxon>
        <taxon>Betaproteobacteria</taxon>
        <taxon>Burkholderiales</taxon>
        <taxon>Sphaerotilaceae</taxon>
        <taxon>Piscinibacter</taxon>
    </lineage>
</organism>
<keyword evidence="2" id="KW-1185">Reference proteome</keyword>
<geneLocation type="plasmid" evidence="1 2">
    <name>unnamed1</name>
</geneLocation>
<gene>
    <name evidence="1" type="ORF">RXV79_27075</name>
</gene>
<name>A0ABZ0D2A0_9BURK</name>
<proteinExistence type="predicted"/>